<feature type="domain" description="ABC transmembrane type-1" evidence="8">
    <location>
        <begin position="69"/>
        <end position="283"/>
    </location>
</feature>
<evidence type="ECO:0000256" key="1">
    <source>
        <dbReference type="ARBA" id="ARBA00004651"/>
    </source>
</evidence>
<sequence length="290" mass="32859">MLSLKSKKAISFLFVLPTMGVLFFTTIFPFAYTFGLSFFRWTYQLAGRPFVGVQNYMQVFFDERYLSALRTTLIILSSALSLEFILGFVLALIFVEEFKAKNVILTILVLPIMMLPIVVGFTWKLLFNNQYGPINQILRYFLGEKTHILWVAKTKTAFLSIIIADVWEWTPFVFLVLLAGLTSLPSEVYESAAIDGASAWAQFKYITLPSMRPIIAIVLLFRGLECFRIFDIVVALTRGAPGTTTETISLYLYRIGFQHFRLGYGAAANIILLIIVVVILGLLVKSLRLE</sequence>
<dbReference type="GO" id="GO:0005886">
    <property type="term" value="C:plasma membrane"/>
    <property type="evidence" value="ECO:0007669"/>
    <property type="project" value="UniProtKB-SubCell"/>
</dbReference>
<reference evidence="9 10" key="1">
    <citation type="submission" date="2019-03" db="EMBL/GenBank/DDBJ databases">
        <title>Metabolic potential of uncultured bacteria and archaea associated with petroleum seepage in deep-sea sediments.</title>
        <authorList>
            <person name="Dong X."/>
            <person name="Hubert C."/>
        </authorList>
    </citation>
    <scope>NUCLEOTIDE SEQUENCE [LARGE SCALE GENOMIC DNA]</scope>
    <source>
        <strain evidence="9">E44_bin7</strain>
    </source>
</reference>
<dbReference type="GO" id="GO:0055085">
    <property type="term" value="P:transmembrane transport"/>
    <property type="evidence" value="ECO:0007669"/>
    <property type="project" value="InterPro"/>
</dbReference>
<comment type="subcellular location">
    <subcellularLocation>
        <location evidence="1 7">Cell membrane</location>
        <topology evidence="1 7">Multi-pass membrane protein</topology>
    </subcellularLocation>
</comment>
<evidence type="ECO:0000256" key="4">
    <source>
        <dbReference type="ARBA" id="ARBA00022692"/>
    </source>
</evidence>
<dbReference type="Pfam" id="PF00528">
    <property type="entry name" value="BPD_transp_1"/>
    <property type="match status" value="1"/>
</dbReference>
<comment type="similarity">
    <text evidence="7">Belongs to the binding-protein-dependent transport system permease family.</text>
</comment>
<dbReference type="Proteomes" id="UP000316360">
    <property type="component" value="Unassembled WGS sequence"/>
</dbReference>
<keyword evidence="5 7" id="KW-1133">Transmembrane helix</keyword>
<feature type="transmembrane region" description="Helical" evidence="7">
    <location>
        <begin position="157"/>
        <end position="181"/>
    </location>
</feature>
<accession>A0A523RSM8</accession>
<dbReference type="PANTHER" id="PTHR43005:SF1">
    <property type="entry name" value="SPERMIDINE_PUTRESCINE TRANSPORT SYSTEM PERMEASE PROTEIN"/>
    <property type="match status" value="1"/>
</dbReference>
<evidence type="ECO:0000259" key="8">
    <source>
        <dbReference type="PROSITE" id="PS50928"/>
    </source>
</evidence>
<evidence type="ECO:0000313" key="10">
    <source>
        <dbReference type="Proteomes" id="UP000316360"/>
    </source>
</evidence>
<keyword evidence="2 7" id="KW-0813">Transport</keyword>
<name>A0A523RSM8_UNCAE</name>
<feature type="transmembrane region" description="Helical" evidence="7">
    <location>
        <begin position="12"/>
        <end position="32"/>
    </location>
</feature>
<dbReference type="PANTHER" id="PTHR43005">
    <property type="entry name" value="BLR7065 PROTEIN"/>
    <property type="match status" value="1"/>
</dbReference>
<comment type="caution">
    <text evidence="9">The sequence shown here is derived from an EMBL/GenBank/DDBJ whole genome shotgun (WGS) entry which is preliminary data.</text>
</comment>
<dbReference type="AlphaFoldDB" id="A0A523RSM8"/>
<evidence type="ECO:0000256" key="7">
    <source>
        <dbReference type="RuleBase" id="RU363032"/>
    </source>
</evidence>
<dbReference type="InterPro" id="IPR000515">
    <property type="entry name" value="MetI-like"/>
</dbReference>
<dbReference type="InterPro" id="IPR035906">
    <property type="entry name" value="MetI-like_sf"/>
</dbReference>
<feature type="transmembrane region" description="Helical" evidence="7">
    <location>
        <begin position="262"/>
        <end position="284"/>
    </location>
</feature>
<dbReference type="PROSITE" id="PS50928">
    <property type="entry name" value="ABC_TM1"/>
    <property type="match status" value="1"/>
</dbReference>
<dbReference type="EMBL" id="SOKJ01000338">
    <property type="protein sequence ID" value="TET08716.1"/>
    <property type="molecule type" value="Genomic_DNA"/>
</dbReference>
<evidence type="ECO:0000313" key="9">
    <source>
        <dbReference type="EMBL" id="TET08716.1"/>
    </source>
</evidence>
<feature type="transmembrane region" description="Helical" evidence="7">
    <location>
        <begin position="73"/>
        <end position="95"/>
    </location>
</feature>
<proteinExistence type="inferred from homology"/>
<keyword evidence="4 7" id="KW-0812">Transmembrane</keyword>
<feature type="transmembrane region" description="Helical" evidence="7">
    <location>
        <begin position="102"/>
        <end position="123"/>
    </location>
</feature>
<evidence type="ECO:0000256" key="6">
    <source>
        <dbReference type="ARBA" id="ARBA00023136"/>
    </source>
</evidence>
<gene>
    <name evidence="9" type="ORF">E3J84_05920</name>
</gene>
<dbReference type="CDD" id="cd06261">
    <property type="entry name" value="TM_PBP2"/>
    <property type="match status" value="1"/>
</dbReference>
<dbReference type="Gene3D" id="1.10.3720.10">
    <property type="entry name" value="MetI-like"/>
    <property type="match status" value="1"/>
</dbReference>
<evidence type="ECO:0000256" key="5">
    <source>
        <dbReference type="ARBA" id="ARBA00022989"/>
    </source>
</evidence>
<dbReference type="SUPFAM" id="SSF161098">
    <property type="entry name" value="MetI-like"/>
    <property type="match status" value="1"/>
</dbReference>
<protein>
    <submittedName>
        <fullName evidence="9">Sugar ABC transporter permease</fullName>
    </submittedName>
</protein>
<organism evidence="9 10">
    <name type="scientific">Aerophobetes bacterium</name>
    <dbReference type="NCBI Taxonomy" id="2030807"/>
    <lineage>
        <taxon>Bacteria</taxon>
        <taxon>Candidatus Aerophobota</taxon>
    </lineage>
</organism>
<keyword evidence="6 7" id="KW-0472">Membrane</keyword>
<evidence type="ECO:0000256" key="2">
    <source>
        <dbReference type="ARBA" id="ARBA00022448"/>
    </source>
</evidence>
<evidence type="ECO:0000256" key="3">
    <source>
        <dbReference type="ARBA" id="ARBA00022475"/>
    </source>
</evidence>
<keyword evidence="3" id="KW-1003">Cell membrane</keyword>